<name>A0A146JZI3_9EUKA</name>
<protein>
    <submittedName>
        <fullName evidence="2">Uncharacterized protein</fullName>
    </submittedName>
</protein>
<proteinExistence type="predicted"/>
<feature type="compositionally biased region" description="Acidic residues" evidence="1">
    <location>
        <begin position="243"/>
        <end position="257"/>
    </location>
</feature>
<feature type="compositionally biased region" description="Acidic residues" evidence="1">
    <location>
        <begin position="278"/>
        <end position="287"/>
    </location>
</feature>
<evidence type="ECO:0000256" key="1">
    <source>
        <dbReference type="SAM" id="MobiDB-lite"/>
    </source>
</evidence>
<accession>A0A146JZI3</accession>
<gene>
    <name evidence="2" type="ORF">TPC1_31571</name>
</gene>
<feature type="non-terminal residue" evidence="2">
    <location>
        <position position="1"/>
    </location>
</feature>
<feature type="region of interest" description="Disordered" evidence="1">
    <location>
        <begin position="240"/>
        <end position="341"/>
    </location>
</feature>
<sequence length="341" mass="40179">QDDTYMLTQTYTLKTSNFTLIKQNVNYIKQVFPNALVAVAKNLHEIITNEKTFDIPEFPKLKQLPVFQADLLIAIPMASYLTDQKIKLKFLLQNFNLLDQVYTYRDAFHNGQNIKTVNNGTYCFYLHFLNSFEHLSKSELVQMTSVREEKEQDLNNSRLSKFKMLNDEVILGFDSQLEDFQVYIRKIYNCFDTVEDQMIQFQQLINSGLFYCLSESQFQLSELQERVKLPLQKVGKCWPVREDEPEDEKEPEEEEEKLEVHEEQGEEETVEKEKIEQAEEVEEANELEDAKSVKGKEFEELDETQKIDLEAAKEESQDPIDENEKSEVKEEIEINEEEEMK</sequence>
<feature type="non-terminal residue" evidence="2">
    <location>
        <position position="341"/>
    </location>
</feature>
<evidence type="ECO:0000313" key="2">
    <source>
        <dbReference type="EMBL" id="JAP88934.1"/>
    </source>
</evidence>
<dbReference type="EMBL" id="GDID01007672">
    <property type="protein sequence ID" value="JAP88934.1"/>
    <property type="molecule type" value="Transcribed_RNA"/>
</dbReference>
<organism evidence="2">
    <name type="scientific">Trepomonas sp. PC1</name>
    <dbReference type="NCBI Taxonomy" id="1076344"/>
    <lineage>
        <taxon>Eukaryota</taxon>
        <taxon>Metamonada</taxon>
        <taxon>Diplomonadida</taxon>
        <taxon>Hexamitidae</taxon>
        <taxon>Hexamitinae</taxon>
        <taxon>Trepomonas</taxon>
    </lineage>
</organism>
<reference evidence="2" key="1">
    <citation type="submission" date="2015-07" db="EMBL/GenBank/DDBJ databases">
        <title>Adaptation to a free-living lifestyle via gene acquisitions in the diplomonad Trepomonas sp. PC1.</title>
        <authorList>
            <person name="Xu F."/>
            <person name="Jerlstrom-Hultqvist J."/>
            <person name="Kolisko M."/>
            <person name="Simpson A.G.B."/>
            <person name="Roger A.J."/>
            <person name="Svard S.G."/>
            <person name="Andersson J.O."/>
        </authorList>
    </citation>
    <scope>NUCLEOTIDE SEQUENCE</scope>
    <source>
        <strain evidence="2">PC1</strain>
    </source>
</reference>
<dbReference type="AlphaFoldDB" id="A0A146JZI3"/>
<feature type="compositionally biased region" description="Basic and acidic residues" evidence="1">
    <location>
        <begin position="288"/>
        <end position="332"/>
    </location>
</feature>